<accession>A0A9P7DTG5</accession>
<dbReference type="EMBL" id="JABBWG010000076">
    <property type="protein sequence ID" value="KAG1802544.1"/>
    <property type="molecule type" value="Genomic_DNA"/>
</dbReference>
<keyword evidence="3" id="KW-1185">Reference proteome</keyword>
<proteinExistence type="predicted"/>
<reference evidence="2" key="1">
    <citation type="journal article" date="2020" name="New Phytol.">
        <title>Comparative genomics reveals dynamic genome evolution in host specialist ectomycorrhizal fungi.</title>
        <authorList>
            <person name="Lofgren L.A."/>
            <person name="Nguyen N.H."/>
            <person name="Vilgalys R."/>
            <person name="Ruytinx J."/>
            <person name="Liao H.L."/>
            <person name="Branco S."/>
            <person name="Kuo A."/>
            <person name="LaButti K."/>
            <person name="Lipzen A."/>
            <person name="Andreopoulos W."/>
            <person name="Pangilinan J."/>
            <person name="Riley R."/>
            <person name="Hundley H."/>
            <person name="Na H."/>
            <person name="Barry K."/>
            <person name="Grigoriev I.V."/>
            <person name="Stajich J.E."/>
            <person name="Kennedy P.G."/>
        </authorList>
    </citation>
    <scope>NUCLEOTIDE SEQUENCE</scope>
    <source>
        <strain evidence="2">MN1</strain>
    </source>
</reference>
<name>A0A9P7DTG5_9AGAM</name>
<keyword evidence="1" id="KW-1133">Transmembrane helix</keyword>
<dbReference type="Proteomes" id="UP000807769">
    <property type="component" value="Unassembled WGS sequence"/>
</dbReference>
<evidence type="ECO:0000256" key="1">
    <source>
        <dbReference type="SAM" id="Phobius"/>
    </source>
</evidence>
<sequence length="236" mass="26452">MDALTSTGAERLFRALSHFKQTLEQLTIFEQLHISFPSHSSGVCDSDCDSGTCIYLDNNLLLEAMSAWPHIHTLKIENCGIRPSPIQHTSLQTLHMETPRSHIGNAEVIARIVFNWLPCVDQVNKGVDDWAPWYEINEHLVSSRAVAPHATGAASNTCIQWDVFTFGEHLELLHLFVFVRVGMVVLTMVAIVFSPLTAELMHYVGFHAFLLWSSPPTRINHSIHGKLPNRFTSLSA</sequence>
<evidence type="ECO:0000313" key="2">
    <source>
        <dbReference type="EMBL" id="KAG1802544.1"/>
    </source>
</evidence>
<dbReference type="OrthoDB" id="3258386at2759"/>
<dbReference type="AlphaFoldDB" id="A0A9P7DTG5"/>
<protein>
    <submittedName>
        <fullName evidence="2">Uncharacterized protein</fullName>
    </submittedName>
</protein>
<gene>
    <name evidence="2" type="ORF">BJ212DRAFT_1397315</name>
</gene>
<comment type="caution">
    <text evidence="2">The sequence shown here is derived from an EMBL/GenBank/DDBJ whole genome shotgun (WGS) entry which is preliminary data.</text>
</comment>
<keyword evidence="1" id="KW-0812">Transmembrane</keyword>
<dbReference type="RefSeq" id="XP_041186333.1">
    <property type="nucleotide sequence ID" value="XM_041337241.1"/>
</dbReference>
<dbReference type="GeneID" id="64631257"/>
<organism evidence="2 3">
    <name type="scientific">Suillus subaureus</name>
    <dbReference type="NCBI Taxonomy" id="48587"/>
    <lineage>
        <taxon>Eukaryota</taxon>
        <taxon>Fungi</taxon>
        <taxon>Dikarya</taxon>
        <taxon>Basidiomycota</taxon>
        <taxon>Agaricomycotina</taxon>
        <taxon>Agaricomycetes</taxon>
        <taxon>Agaricomycetidae</taxon>
        <taxon>Boletales</taxon>
        <taxon>Suillineae</taxon>
        <taxon>Suillaceae</taxon>
        <taxon>Suillus</taxon>
    </lineage>
</organism>
<keyword evidence="1" id="KW-0472">Membrane</keyword>
<feature type="transmembrane region" description="Helical" evidence="1">
    <location>
        <begin position="172"/>
        <end position="193"/>
    </location>
</feature>
<evidence type="ECO:0000313" key="3">
    <source>
        <dbReference type="Proteomes" id="UP000807769"/>
    </source>
</evidence>